<evidence type="ECO:0000256" key="3">
    <source>
        <dbReference type="ARBA" id="ARBA00012438"/>
    </source>
</evidence>
<evidence type="ECO:0000256" key="2">
    <source>
        <dbReference type="ARBA" id="ARBA00004236"/>
    </source>
</evidence>
<keyword evidence="7 16" id="KW-0418">Kinase</keyword>
<keyword evidence="13" id="KW-0732">Signal</keyword>
<dbReference type="PROSITE" id="PS50885">
    <property type="entry name" value="HAMP"/>
    <property type="match status" value="1"/>
</dbReference>
<dbReference type="InterPro" id="IPR036890">
    <property type="entry name" value="HATPase_C_sf"/>
</dbReference>
<dbReference type="InterPro" id="IPR005467">
    <property type="entry name" value="His_kinase_dom"/>
</dbReference>
<evidence type="ECO:0000256" key="7">
    <source>
        <dbReference type="ARBA" id="ARBA00022777"/>
    </source>
</evidence>
<feature type="domain" description="Histidine kinase" evidence="14">
    <location>
        <begin position="253"/>
        <end position="468"/>
    </location>
</feature>
<keyword evidence="8 12" id="KW-1133">Transmembrane helix</keyword>
<evidence type="ECO:0000256" key="4">
    <source>
        <dbReference type="ARBA" id="ARBA00022553"/>
    </source>
</evidence>
<keyword evidence="10 12" id="KW-0472">Membrane</keyword>
<dbReference type="Pfam" id="PF00672">
    <property type="entry name" value="HAMP"/>
    <property type="match status" value="1"/>
</dbReference>
<dbReference type="CDD" id="cd00082">
    <property type="entry name" value="HisKA"/>
    <property type="match status" value="1"/>
</dbReference>
<keyword evidence="9" id="KW-0902">Two-component regulatory system</keyword>
<dbReference type="PROSITE" id="PS50109">
    <property type="entry name" value="HIS_KIN"/>
    <property type="match status" value="1"/>
</dbReference>
<protein>
    <recommendedName>
        <fullName evidence="3">histidine kinase</fullName>
        <ecNumber evidence="3">2.7.13.3</ecNumber>
    </recommendedName>
</protein>
<dbReference type="SUPFAM" id="SSF47384">
    <property type="entry name" value="Homodimeric domain of signal transducing histidine kinase"/>
    <property type="match status" value="1"/>
</dbReference>
<feature type="chain" id="PRO_5046840146" description="histidine kinase" evidence="13">
    <location>
        <begin position="29"/>
        <end position="492"/>
    </location>
</feature>
<evidence type="ECO:0000256" key="6">
    <source>
        <dbReference type="ARBA" id="ARBA00022692"/>
    </source>
</evidence>
<dbReference type="PANTHER" id="PTHR45436:SF5">
    <property type="entry name" value="SENSOR HISTIDINE KINASE TRCS"/>
    <property type="match status" value="1"/>
</dbReference>
<dbReference type="InterPro" id="IPR004358">
    <property type="entry name" value="Sig_transdc_His_kin-like_C"/>
</dbReference>
<reference evidence="16 17" key="1">
    <citation type="submission" date="2022-06" db="EMBL/GenBank/DDBJ databases">
        <title>Paraconexibacter antarcticus.</title>
        <authorList>
            <person name="Kim C.S."/>
        </authorList>
    </citation>
    <scope>NUCLEOTIDE SEQUENCE [LARGE SCALE GENOMIC DNA]</scope>
    <source>
        <strain evidence="16 17">02-257</strain>
    </source>
</reference>
<dbReference type="CDD" id="cd00075">
    <property type="entry name" value="HATPase"/>
    <property type="match status" value="1"/>
</dbReference>
<evidence type="ECO:0000256" key="13">
    <source>
        <dbReference type="SAM" id="SignalP"/>
    </source>
</evidence>
<evidence type="ECO:0000313" key="16">
    <source>
        <dbReference type="EMBL" id="UTI63170.1"/>
    </source>
</evidence>
<dbReference type="RefSeq" id="WP_254569903.1">
    <property type="nucleotide sequence ID" value="NZ_CP098502.1"/>
</dbReference>
<dbReference type="SMART" id="SM00304">
    <property type="entry name" value="HAMP"/>
    <property type="match status" value="1"/>
</dbReference>
<dbReference type="GO" id="GO:0016301">
    <property type="term" value="F:kinase activity"/>
    <property type="evidence" value="ECO:0007669"/>
    <property type="project" value="UniProtKB-KW"/>
</dbReference>
<feature type="region of interest" description="Disordered" evidence="11">
    <location>
        <begin position="467"/>
        <end position="492"/>
    </location>
</feature>
<dbReference type="SMART" id="SM00387">
    <property type="entry name" value="HATPase_c"/>
    <property type="match status" value="1"/>
</dbReference>
<evidence type="ECO:0000256" key="10">
    <source>
        <dbReference type="ARBA" id="ARBA00023136"/>
    </source>
</evidence>
<evidence type="ECO:0000313" key="17">
    <source>
        <dbReference type="Proteomes" id="UP001056035"/>
    </source>
</evidence>
<evidence type="ECO:0000256" key="5">
    <source>
        <dbReference type="ARBA" id="ARBA00022679"/>
    </source>
</evidence>
<keyword evidence="6 12" id="KW-0812">Transmembrane</keyword>
<comment type="catalytic activity">
    <reaction evidence="1">
        <text>ATP + protein L-histidine = ADP + protein N-phospho-L-histidine.</text>
        <dbReference type="EC" id="2.7.13.3"/>
    </reaction>
</comment>
<evidence type="ECO:0000259" key="15">
    <source>
        <dbReference type="PROSITE" id="PS50885"/>
    </source>
</evidence>
<dbReference type="EMBL" id="CP098502">
    <property type="protein sequence ID" value="UTI63170.1"/>
    <property type="molecule type" value="Genomic_DNA"/>
</dbReference>
<dbReference type="Gene3D" id="6.10.340.10">
    <property type="match status" value="1"/>
</dbReference>
<evidence type="ECO:0000256" key="9">
    <source>
        <dbReference type="ARBA" id="ARBA00023012"/>
    </source>
</evidence>
<accession>A0ABY5DMI3</accession>
<dbReference type="InterPro" id="IPR003661">
    <property type="entry name" value="HisK_dim/P_dom"/>
</dbReference>
<comment type="subcellular location">
    <subcellularLocation>
        <location evidence="2">Cell membrane</location>
    </subcellularLocation>
</comment>
<dbReference type="PRINTS" id="PR00344">
    <property type="entry name" value="BCTRLSENSOR"/>
</dbReference>
<organism evidence="16 17">
    <name type="scientific">Paraconexibacter antarcticus</name>
    <dbReference type="NCBI Taxonomy" id="2949664"/>
    <lineage>
        <taxon>Bacteria</taxon>
        <taxon>Bacillati</taxon>
        <taxon>Actinomycetota</taxon>
        <taxon>Thermoleophilia</taxon>
        <taxon>Solirubrobacterales</taxon>
        <taxon>Paraconexibacteraceae</taxon>
        <taxon>Paraconexibacter</taxon>
    </lineage>
</organism>
<name>A0ABY5DMI3_9ACTN</name>
<proteinExistence type="predicted"/>
<evidence type="ECO:0000256" key="11">
    <source>
        <dbReference type="SAM" id="MobiDB-lite"/>
    </source>
</evidence>
<dbReference type="Gene3D" id="1.10.287.130">
    <property type="match status" value="1"/>
</dbReference>
<dbReference type="Pfam" id="PF02518">
    <property type="entry name" value="HATPase_c"/>
    <property type="match status" value="1"/>
</dbReference>
<keyword evidence="17" id="KW-1185">Reference proteome</keyword>
<dbReference type="SMART" id="SM00388">
    <property type="entry name" value="HisKA"/>
    <property type="match status" value="1"/>
</dbReference>
<dbReference type="Pfam" id="PF00512">
    <property type="entry name" value="HisKA"/>
    <property type="match status" value="1"/>
</dbReference>
<keyword evidence="5" id="KW-0808">Transferase</keyword>
<dbReference type="InterPro" id="IPR003660">
    <property type="entry name" value="HAMP_dom"/>
</dbReference>
<feature type="transmembrane region" description="Helical" evidence="12">
    <location>
        <begin position="169"/>
        <end position="188"/>
    </location>
</feature>
<dbReference type="InterPro" id="IPR050428">
    <property type="entry name" value="TCS_sensor_his_kinase"/>
</dbReference>
<dbReference type="InterPro" id="IPR036097">
    <property type="entry name" value="HisK_dim/P_sf"/>
</dbReference>
<dbReference type="Gene3D" id="3.30.565.10">
    <property type="entry name" value="Histidine kinase-like ATPase, C-terminal domain"/>
    <property type="match status" value="1"/>
</dbReference>
<dbReference type="EC" id="2.7.13.3" evidence="3"/>
<feature type="signal peptide" evidence="13">
    <location>
        <begin position="1"/>
        <end position="28"/>
    </location>
</feature>
<evidence type="ECO:0000259" key="14">
    <source>
        <dbReference type="PROSITE" id="PS50109"/>
    </source>
</evidence>
<dbReference type="PANTHER" id="PTHR45436">
    <property type="entry name" value="SENSOR HISTIDINE KINASE YKOH"/>
    <property type="match status" value="1"/>
</dbReference>
<dbReference type="Proteomes" id="UP001056035">
    <property type="component" value="Chromosome"/>
</dbReference>
<sequence length="492" mass="51988">MTIRRRLTLGVAAIVLAALAVAFGAVYAGTGGQVRTQLDGDLAGDMQAFERVVGGVGGGTAGVRSSAQAFVRGQPYAPNARLLFARLPRGTPVTNDADLTTPDAEPDARARARAILRLPPGRHTVALPDGHRVRVLVRAVDTGAGTVFLGVGESTRLVDRAQAGVLRSFILAGLLALALATAAAVLLGTRIARPLRRMAGVAARIQEGDLDPRMAGEVPAASGDDIAVLADAFDSMLDRLQSAFDRQNAFVADASHELRTPLTVIRGQLEVLALEAHPSAEEVRRVERLVRTEVERMGRMVEDLLVLTHAQDVGFLRPGRVSLPATLDELLEAQRATADRDFRFAGGPSGTLRADPDRLAQAVRNLLRNATEHTRPGGTVMVWAREEAPGWVAIGVDDDGPGIPATERERVFARFHRADAHGPRGTGTGTGLGLAIVQAIAAAHGGEAWVEDAPLGGARVAVRLPGFVADPEPGDERSLTGRSRAPHPRSRQ</sequence>
<keyword evidence="4" id="KW-0597">Phosphoprotein</keyword>
<evidence type="ECO:0000256" key="8">
    <source>
        <dbReference type="ARBA" id="ARBA00022989"/>
    </source>
</evidence>
<evidence type="ECO:0000256" key="1">
    <source>
        <dbReference type="ARBA" id="ARBA00000085"/>
    </source>
</evidence>
<dbReference type="CDD" id="cd06225">
    <property type="entry name" value="HAMP"/>
    <property type="match status" value="1"/>
</dbReference>
<gene>
    <name evidence="16" type="ORF">NBH00_17610</name>
</gene>
<dbReference type="SUPFAM" id="SSF158472">
    <property type="entry name" value="HAMP domain-like"/>
    <property type="match status" value="1"/>
</dbReference>
<dbReference type="SUPFAM" id="SSF55874">
    <property type="entry name" value="ATPase domain of HSP90 chaperone/DNA topoisomerase II/histidine kinase"/>
    <property type="match status" value="1"/>
</dbReference>
<feature type="domain" description="HAMP" evidence="15">
    <location>
        <begin position="189"/>
        <end position="245"/>
    </location>
</feature>
<evidence type="ECO:0000256" key="12">
    <source>
        <dbReference type="SAM" id="Phobius"/>
    </source>
</evidence>
<dbReference type="InterPro" id="IPR003594">
    <property type="entry name" value="HATPase_dom"/>
</dbReference>